<proteinExistence type="predicted"/>
<evidence type="ECO:0000259" key="2">
    <source>
        <dbReference type="Pfam" id="PF22725"/>
    </source>
</evidence>
<dbReference type="Pfam" id="PF01408">
    <property type="entry name" value="GFO_IDH_MocA"/>
    <property type="match status" value="1"/>
</dbReference>
<dbReference type="GO" id="GO:0000166">
    <property type="term" value="F:nucleotide binding"/>
    <property type="evidence" value="ECO:0007669"/>
    <property type="project" value="InterPro"/>
</dbReference>
<dbReference type="Pfam" id="PF22725">
    <property type="entry name" value="GFO_IDH_MocA_C3"/>
    <property type="match status" value="1"/>
</dbReference>
<dbReference type="PANTHER" id="PTHR43377:SF1">
    <property type="entry name" value="BILIVERDIN REDUCTASE A"/>
    <property type="match status" value="1"/>
</dbReference>
<sequence length="333" mass="37519">MKLKIGFAGFAHVHAPGHAEFLISRSDVEVIGLFDENRDRGLYYANRYRFIFVESLEKLIEKKPDLVIIDSETAKHLEYVKILAENNINIFCEKPVGLNLQMAREIKDVVEKHGILFTTGFNSRFNPDIIKLKEILHGNEIGDIYTVRVRIAHSAAIDKWFKDWSLWFGIKELAGGGGLLDLGIHAADLLRYILDDEAIEIQGIAVNLAKTYDIDDFGVAIIIFSKGVVSVLESGWIQVAENPPLSPLEIYGNKGTALRTPIGIIYYSRDRKSWIKPNPPQTSIRNALDDIIEAIKTDRKPAITVDDAVKAQEIIEAIYLSNREKRTVKLPLP</sequence>
<feature type="domain" description="GFO/IDH/MocA-like oxidoreductase" evidence="2">
    <location>
        <begin position="131"/>
        <end position="257"/>
    </location>
</feature>
<protein>
    <submittedName>
        <fullName evidence="3">Gfo/Idh/MocA family oxidoreductase</fullName>
    </submittedName>
</protein>
<dbReference type="Gene3D" id="3.40.50.720">
    <property type="entry name" value="NAD(P)-binding Rossmann-like Domain"/>
    <property type="match status" value="1"/>
</dbReference>
<name>A0A7C5YU52_9CREN</name>
<organism evidence="3">
    <name type="scientific">Ignisphaera aggregans</name>
    <dbReference type="NCBI Taxonomy" id="334771"/>
    <lineage>
        <taxon>Archaea</taxon>
        <taxon>Thermoproteota</taxon>
        <taxon>Thermoprotei</taxon>
        <taxon>Desulfurococcales</taxon>
        <taxon>Desulfurococcaceae</taxon>
        <taxon>Ignisphaera</taxon>
    </lineage>
</organism>
<gene>
    <name evidence="3" type="ORF">ENL47_06720</name>
</gene>
<evidence type="ECO:0000313" key="3">
    <source>
        <dbReference type="EMBL" id="HHR96492.1"/>
    </source>
</evidence>
<dbReference type="InterPro" id="IPR055170">
    <property type="entry name" value="GFO_IDH_MocA-like_dom"/>
</dbReference>
<dbReference type="EMBL" id="DRUB01000129">
    <property type="protein sequence ID" value="HHR96492.1"/>
    <property type="molecule type" value="Genomic_DNA"/>
</dbReference>
<dbReference type="Gene3D" id="3.30.360.10">
    <property type="entry name" value="Dihydrodipicolinate Reductase, domain 2"/>
    <property type="match status" value="1"/>
</dbReference>
<dbReference type="SUPFAM" id="SSF55347">
    <property type="entry name" value="Glyceraldehyde-3-phosphate dehydrogenase-like, C-terminal domain"/>
    <property type="match status" value="1"/>
</dbReference>
<accession>A0A7C5YU52</accession>
<evidence type="ECO:0000259" key="1">
    <source>
        <dbReference type="Pfam" id="PF01408"/>
    </source>
</evidence>
<dbReference type="SUPFAM" id="SSF51735">
    <property type="entry name" value="NAD(P)-binding Rossmann-fold domains"/>
    <property type="match status" value="1"/>
</dbReference>
<feature type="domain" description="Gfo/Idh/MocA-like oxidoreductase N-terminal" evidence="1">
    <location>
        <begin position="4"/>
        <end position="120"/>
    </location>
</feature>
<dbReference type="InterPro" id="IPR051450">
    <property type="entry name" value="Gfo/Idh/MocA_Oxidoreductases"/>
</dbReference>
<dbReference type="InterPro" id="IPR036291">
    <property type="entry name" value="NAD(P)-bd_dom_sf"/>
</dbReference>
<reference evidence="3" key="1">
    <citation type="journal article" date="2020" name="mSystems">
        <title>Genome- and Community-Level Interaction Insights into Carbon Utilization and Element Cycling Functions of Hydrothermarchaeota in Hydrothermal Sediment.</title>
        <authorList>
            <person name="Zhou Z."/>
            <person name="Liu Y."/>
            <person name="Xu W."/>
            <person name="Pan J."/>
            <person name="Luo Z.H."/>
            <person name="Li M."/>
        </authorList>
    </citation>
    <scope>NUCLEOTIDE SEQUENCE [LARGE SCALE GENOMIC DNA]</scope>
    <source>
        <strain evidence="3">SpSt-1</strain>
    </source>
</reference>
<dbReference type="PANTHER" id="PTHR43377">
    <property type="entry name" value="BILIVERDIN REDUCTASE A"/>
    <property type="match status" value="1"/>
</dbReference>
<comment type="caution">
    <text evidence="3">The sequence shown here is derived from an EMBL/GenBank/DDBJ whole genome shotgun (WGS) entry which is preliminary data.</text>
</comment>
<dbReference type="InterPro" id="IPR000683">
    <property type="entry name" value="Gfo/Idh/MocA-like_OxRdtase_N"/>
</dbReference>
<dbReference type="AlphaFoldDB" id="A0A7C5YU52"/>